<proteinExistence type="inferred from homology"/>
<keyword evidence="7 9" id="KW-0408">Iron</keyword>
<comment type="similarity">
    <text evidence="3 10">Belongs to the cytochrome P450 family.</text>
</comment>
<dbReference type="Gene3D" id="1.10.630.10">
    <property type="entry name" value="Cytochrome P450"/>
    <property type="match status" value="1"/>
</dbReference>
<evidence type="ECO:0000313" key="13">
    <source>
        <dbReference type="Proteomes" id="UP000509510"/>
    </source>
</evidence>
<feature type="binding site" description="axial binding residue" evidence="9">
    <location>
        <position position="461"/>
    </location>
    <ligand>
        <name>heme</name>
        <dbReference type="ChEBI" id="CHEBI:30413"/>
    </ligand>
    <ligandPart>
        <name>Fe</name>
        <dbReference type="ChEBI" id="CHEBI:18248"/>
    </ligandPart>
</feature>
<dbReference type="InterPro" id="IPR002401">
    <property type="entry name" value="Cyt_P450_E_grp-I"/>
</dbReference>
<evidence type="ECO:0000256" key="9">
    <source>
        <dbReference type="PIRSR" id="PIRSR602401-1"/>
    </source>
</evidence>
<dbReference type="PANTHER" id="PTHR24305">
    <property type="entry name" value="CYTOCHROME P450"/>
    <property type="match status" value="1"/>
</dbReference>
<keyword evidence="13" id="KW-1185">Reference proteome</keyword>
<dbReference type="KEGG" id="trg:TRUGW13939_06563"/>
<evidence type="ECO:0000256" key="10">
    <source>
        <dbReference type="RuleBase" id="RU000461"/>
    </source>
</evidence>
<gene>
    <name evidence="12" type="ORF">TRUGW13939_06563</name>
</gene>
<keyword evidence="6 10" id="KW-0560">Oxidoreductase</keyword>
<evidence type="ECO:0000256" key="6">
    <source>
        <dbReference type="ARBA" id="ARBA00023002"/>
    </source>
</evidence>
<dbReference type="InterPro" id="IPR050121">
    <property type="entry name" value="Cytochrome_P450_monoxygenase"/>
</dbReference>
<dbReference type="InterPro" id="IPR036396">
    <property type="entry name" value="Cyt_P450_sf"/>
</dbReference>
<evidence type="ECO:0000313" key="12">
    <source>
        <dbReference type="EMBL" id="QKX59429.1"/>
    </source>
</evidence>
<dbReference type="GO" id="GO:0009403">
    <property type="term" value="P:toxin biosynthetic process"/>
    <property type="evidence" value="ECO:0007669"/>
    <property type="project" value="UniProtKB-ARBA"/>
</dbReference>
<dbReference type="EMBL" id="CP055900">
    <property type="protein sequence ID" value="QKX59429.1"/>
    <property type="molecule type" value="Genomic_DNA"/>
</dbReference>
<keyword evidence="11" id="KW-0812">Transmembrane</keyword>
<sequence length="517" mass="58960">MATAASFVDAGDFGHFLAGLPLITVAITVVVAYTVSKVIYNLWLHPLRAYPGPLLGRASSSYVALLEMRGNLHHKTKDWHDQYGEVVRTAPNRLSYSSGQAWNEICGHRTSTQKAVFDKDHDFFIKAPNGYQSVLTANGEQHRRLRRLLAHAFSDRALRVQEACLQGYVDLFISQLRKTCATDNGVVNMVHWFNFTTFDIIGDLAFGDSFSLLKGGKWNRYLSSIFGLLEYNAFHRMAVSLIPLPWKHSIARKLAPKDTLDDFVYQEQISRDKLDHRVTLDTERQDFVYHMLKGSKETIGPDGLTFEEMVAQARVLIIAGSETTATLLSGMLYYLLKNTSVLARLVEEIRTAFSSEDEIDITSVARLSYLHGVLEESLRIYPPVPNSLPRVAPPEGAVICGRFVPGGTSLGLHHWTSYHSEKNFFEPEKFHPERWLDNEDPRFKNDDKDAFHPFSHGPRNCLGKNLAYAELRLIVSKFFWNFDVELHPESDNWEQQEANVLWRKKPLYVKLLEREKV</sequence>
<dbReference type="GO" id="GO:0016705">
    <property type="term" value="F:oxidoreductase activity, acting on paired donors, with incorporation or reduction of molecular oxygen"/>
    <property type="evidence" value="ECO:0007669"/>
    <property type="project" value="InterPro"/>
</dbReference>
<evidence type="ECO:0000256" key="2">
    <source>
        <dbReference type="ARBA" id="ARBA00005179"/>
    </source>
</evidence>
<dbReference type="InterPro" id="IPR001128">
    <property type="entry name" value="Cyt_P450"/>
</dbReference>
<evidence type="ECO:0000256" key="11">
    <source>
        <dbReference type="SAM" id="Phobius"/>
    </source>
</evidence>
<feature type="transmembrane region" description="Helical" evidence="11">
    <location>
        <begin position="16"/>
        <end position="35"/>
    </location>
</feature>
<dbReference type="CDD" id="cd11058">
    <property type="entry name" value="CYP60B-like"/>
    <property type="match status" value="1"/>
</dbReference>
<dbReference type="PRINTS" id="PR00463">
    <property type="entry name" value="EP450I"/>
</dbReference>
<dbReference type="RefSeq" id="XP_035345607.1">
    <property type="nucleotide sequence ID" value="XM_035489714.1"/>
</dbReference>
<keyword evidence="5 9" id="KW-0479">Metal-binding</keyword>
<keyword evidence="8 10" id="KW-0503">Monooxygenase</keyword>
<dbReference type="InterPro" id="IPR017972">
    <property type="entry name" value="Cyt_P450_CS"/>
</dbReference>
<dbReference type="AlphaFoldDB" id="A0A7H8QZ96"/>
<dbReference type="Proteomes" id="UP000509510">
    <property type="component" value="Chromosome III"/>
</dbReference>
<evidence type="ECO:0008006" key="14">
    <source>
        <dbReference type="Google" id="ProtNLM"/>
    </source>
</evidence>
<evidence type="ECO:0000256" key="1">
    <source>
        <dbReference type="ARBA" id="ARBA00001971"/>
    </source>
</evidence>
<name>A0A7H8QZ96_TALRU</name>
<evidence type="ECO:0000256" key="5">
    <source>
        <dbReference type="ARBA" id="ARBA00022723"/>
    </source>
</evidence>
<dbReference type="GO" id="GO:0005506">
    <property type="term" value="F:iron ion binding"/>
    <property type="evidence" value="ECO:0007669"/>
    <property type="project" value="InterPro"/>
</dbReference>
<dbReference type="PROSITE" id="PS00086">
    <property type="entry name" value="CYTOCHROME_P450"/>
    <property type="match status" value="1"/>
</dbReference>
<dbReference type="OrthoDB" id="1470350at2759"/>
<reference evidence="13" key="1">
    <citation type="submission" date="2020-06" db="EMBL/GenBank/DDBJ databases">
        <title>A chromosome-scale genome assembly of Talaromyces rugulosus W13939.</title>
        <authorList>
            <person name="Wang B."/>
            <person name="Guo L."/>
            <person name="Ye K."/>
            <person name="Wang L."/>
        </authorList>
    </citation>
    <scope>NUCLEOTIDE SEQUENCE [LARGE SCALE GENOMIC DNA]</scope>
    <source>
        <strain evidence="13">W13939</strain>
    </source>
</reference>
<dbReference type="PANTHER" id="PTHR24305:SF210">
    <property type="entry name" value="CYTOCHROME P450 MONOOXYGENASE ASQL-RELATED"/>
    <property type="match status" value="1"/>
</dbReference>
<dbReference type="Pfam" id="PF00067">
    <property type="entry name" value="p450"/>
    <property type="match status" value="1"/>
</dbReference>
<evidence type="ECO:0000256" key="8">
    <source>
        <dbReference type="ARBA" id="ARBA00023033"/>
    </source>
</evidence>
<evidence type="ECO:0000256" key="4">
    <source>
        <dbReference type="ARBA" id="ARBA00022617"/>
    </source>
</evidence>
<dbReference type="GO" id="GO:0020037">
    <property type="term" value="F:heme binding"/>
    <property type="evidence" value="ECO:0007669"/>
    <property type="project" value="InterPro"/>
</dbReference>
<keyword evidence="11" id="KW-0472">Membrane</keyword>
<dbReference type="SUPFAM" id="SSF48264">
    <property type="entry name" value="Cytochrome P450"/>
    <property type="match status" value="1"/>
</dbReference>
<comment type="cofactor">
    <cofactor evidence="1 9">
        <name>heme</name>
        <dbReference type="ChEBI" id="CHEBI:30413"/>
    </cofactor>
</comment>
<keyword evidence="4 9" id="KW-0349">Heme</keyword>
<organism evidence="12 13">
    <name type="scientific">Talaromyces rugulosus</name>
    <name type="common">Penicillium rugulosum</name>
    <dbReference type="NCBI Taxonomy" id="121627"/>
    <lineage>
        <taxon>Eukaryota</taxon>
        <taxon>Fungi</taxon>
        <taxon>Dikarya</taxon>
        <taxon>Ascomycota</taxon>
        <taxon>Pezizomycotina</taxon>
        <taxon>Eurotiomycetes</taxon>
        <taxon>Eurotiomycetidae</taxon>
        <taxon>Eurotiales</taxon>
        <taxon>Trichocomaceae</taxon>
        <taxon>Talaromyces</taxon>
        <taxon>Talaromyces sect. Islandici</taxon>
    </lineage>
</organism>
<evidence type="ECO:0000256" key="7">
    <source>
        <dbReference type="ARBA" id="ARBA00023004"/>
    </source>
</evidence>
<dbReference type="GO" id="GO:0004497">
    <property type="term" value="F:monooxygenase activity"/>
    <property type="evidence" value="ECO:0007669"/>
    <property type="project" value="UniProtKB-KW"/>
</dbReference>
<dbReference type="GeneID" id="55994058"/>
<dbReference type="PRINTS" id="PR00385">
    <property type="entry name" value="P450"/>
</dbReference>
<evidence type="ECO:0000256" key="3">
    <source>
        <dbReference type="ARBA" id="ARBA00010617"/>
    </source>
</evidence>
<keyword evidence="11" id="KW-1133">Transmembrane helix</keyword>
<dbReference type="FunFam" id="1.10.630.10:FF:000047">
    <property type="entry name" value="Cytochrome P450 monooxygenase"/>
    <property type="match status" value="1"/>
</dbReference>
<protein>
    <recommendedName>
        <fullName evidence="14">Cytochrome P450 monooxygenase</fullName>
    </recommendedName>
</protein>
<accession>A0A7H8QZ96</accession>
<comment type="pathway">
    <text evidence="2">Secondary metabolite biosynthesis.</text>
</comment>